<protein>
    <recommendedName>
        <fullName evidence="3">ATPase</fullName>
    </recommendedName>
</protein>
<name>A0A497XGA7_9PROT</name>
<dbReference type="AlphaFoldDB" id="A0A497XGA7"/>
<reference evidence="1 2" key="1">
    <citation type="submission" date="2018-10" db="EMBL/GenBank/DDBJ databases">
        <title>Genomic Encyclopedia of Type Strains, Phase IV (KMG-IV): sequencing the most valuable type-strain genomes for metagenomic binning, comparative biology and taxonomic classification.</title>
        <authorList>
            <person name="Goeker M."/>
        </authorList>
    </citation>
    <scope>NUCLEOTIDE SEQUENCE [LARGE SCALE GENOMIC DNA]</scope>
    <source>
        <strain evidence="1 2">DSM 26916</strain>
    </source>
</reference>
<proteinExistence type="predicted"/>
<gene>
    <name evidence="1" type="ORF">DFR35_1703</name>
</gene>
<dbReference type="Proteomes" id="UP000268908">
    <property type="component" value="Unassembled WGS sequence"/>
</dbReference>
<dbReference type="EMBL" id="RCCI01000005">
    <property type="protein sequence ID" value="RLJ65047.1"/>
    <property type="molecule type" value="Genomic_DNA"/>
</dbReference>
<comment type="caution">
    <text evidence="1">The sequence shown here is derived from an EMBL/GenBank/DDBJ whole genome shotgun (WGS) entry which is preliminary data.</text>
</comment>
<dbReference type="NCBIfam" id="NF040826">
    <property type="entry name" value="lxa_BCAM0308"/>
    <property type="match status" value="1"/>
</dbReference>
<evidence type="ECO:0000313" key="2">
    <source>
        <dbReference type="Proteomes" id="UP000268908"/>
    </source>
</evidence>
<keyword evidence="2" id="KW-1185">Reference proteome</keyword>
<accession>A0A497XGA7</accession>
<sequence length="166" mass="18960">MNQQTASTGFRPVRRDQLRQERVHDTYKLKEKPAEPSVCPDCGAVYHAGRWQWGERPAGAQAVVCAACHRVRDRYPAGFVDVGGAFFAGHREEIVNLLRRHEEREKADHALARIMAVEDTADGVLITTTDIHLARDLGEALHHAYQGELEFHYNDAENLLRVHWRR</sequence>
<organism evidence="1 2">
    <name type="scientific">Sulfurisoma sediminicola</name>
    <dbReference type="NCBI Taxonomy" id="1381557"/>
    <lineage>
        <taxon>Bacteria</taxon>
        <taxon>Pseudomonadati</taxon>
        <taxon>Pseudomonadota</taxon>
        <taxon>Betaproteobacteria</taxon>
        <taxon>Nitrosomonadales</taxon>
        <taxon>Sterolibacteriaceae</taxon>
        <taxon>Sulfurisoma</taxon>
    </lineage>
</organism>
<evidence type="ECO:0000313" key="1">
    <source>
        <dbReference type="EMBL" id="RLJ65047.1"/>
    </source>
</evidence>
<dbReference type="OrthoDB" id="9785278at2"/>
<evidence type="ECO:0008006" key="3">
    <source>
        <dbReference type="Google" id="ProtNLM"/>
    </source>
</evidence>
<dbReference type="InterPro" id="IPR047706">
    <property type="entry name" value="BCAM0308-like"/>
</dbReference>
<dbReference type="RefSeq" id="WP_121241570.1">
    <property type="nucleotide sequence ID" value="NZ_BHVV01000006.1"/>
</dbReference>